<feature type="compositionally biased region" description="Polar residues" evidence="1">
    <location>
        <begin position="870"/>
        <end position="881"/>
    </location>
</feature>
<sequence>MFSNALKSISATNITANYQVSSTVTSTAGPWKIYSAKKKSTGKEYSVFVFDKKSTLDAHSSGLSRSGAAAFKEAVAEVIERLKKEASSLAKLRHPSILELVEPVEETRGGGLQFVTEPVTASLASLLQEKDEQERGGGVGGRASRYVTEDADGTRRRRELEIDELEIQKGLLQISKALEFLHEAAGLVHGNLTPDAGDWKISGLAYCSPPPDSDKQGSFRPIALSEVLQHDLRLPRSLQLNLDYTSPDFVLDKNLTVAADMFSLGLVCIALYNSPHRSPLECHASLSTAKRNFTASGATPSQTNNYLSSRPIPRDLANQVLPRLLTRRPANRMTAKEFQQSEYFDNILVSTIRFLDSFPAKTPNEKQAFLRGLIKVLPSFPKSVMEKKVLPALLEEVKDKELLSLILHNVFKIIELLPAGKKAFNKQVRPSLKEMFVTNAKPGAEKDPQRDAGLMIILEQLPVIASNCSGAEFKDDILPIIFVSLESPTPTLVDAALRSLPTIMSVLDFTTIKSELFPVIATIFSKTNSLAIKVRGLQAFVALCGGSNDPNADDGLDGFGPDKKKGSSSSALDKYTMQEKIVPLIKAIKTKEPAVMMAALTALKVIGNVADAEFVAMDILPILWHMSLGPLLDLKQFQAFMELIKTLSRRVEDEQTKKLQELSGGGNVSTAVSDDFMSFGTIAGSSLEANGTSETDFEMLVKGKPGGGSSSNPLDSGWDNLASPSSTVASPGLRTSGRATPTPAFSWSTPSPVAATSGSQFGSVKAQQPSFRTVTPDLGRFEALTPTATQYSQPLQPTNPAPQQQQSSTSVNWGSASAATSNPWSAPSPQQQQPPTSAFGSMSLGQMQSSASNQTSRASSFALPPPPAVNTPSLGTGSSFSLAPPPGAPQRQTSFGGIGGMGSSGMSSLSSMGNSGMSSLSSMGNSGLSSFSSTNSGKMSGLNSSMNTMNNLNSMNSMMNKNTGGMGAGMGMGMGMTQQQKQQQAQQAQPQQGQKSGLDKYASLL</sequence>
<feature type="region of interest" description="Disordered" evidence="1">
    <location>
        <begin position="791"/>
        <end position="938"/>
    </location>
</feature>
<feature type="compositionally biased region" description="Low complexity" evidence="1">
    <location>
        <begin position="848"/>
        <end position="860"/>
    </location>
</feature>
<organism evidence="3 4">
    <name type="scientific">Podospora aff. communis PSN243</name>
    <dbReference type="NCBI Taxonomy" id="3040156"/>
    <lineage>
        <taxon>Eukaryota</taxon>
        <taxon>Fungi</taxon>
        <taxon>Dikarya</taxon>
        <taxon>Ascomycota</taxon>
        <taxon>Pezizomycotina</taxon>
        <taxon>Sordariomycetes</taxon>
        <taxon>Sordariomycetidae</taxon>
        <taxon>Sordariales</taxon>
        <taxon>Podosporaceae</taxon>
        <taxon>Podospora</taxon>
    </lineage>
</organism>
<feature type="region of interest" description="Disordered" evidence="1">
    <location>
        <begin position="698"/>
        <end position="770"/>
    </location>
</feature>
<dbReference type="Gene3D" id="1.10.510.10">
    <property type="entry name" value="Transferase(Phosphotransferase) domain 1"/>
    <property type="match status" value="1"/>
</dbReference>
<dbReference type="CDD" id="cd14011">
    <property type="entry name" value="PK_SCY1_like"/>
    <property type="match status" value="1"/>
</dbReference>
<comment type="caution">
    <text evidence="3">The sequence shown here is derived from an EMBL/GenBank/DDBJ whole genome shotgun (WGS) entry which is preliminary data.</text>
</comment>
<dbReference type="InterPro" id="IPR051177">
    <property type="entry name" value="CIK-Related_Protein"/>
</dbReference>
<keyword evidence="3" id="KW-0418">Kinase</keyword>
<evidence type="ECO:0000259" key="2">
    <source>
        <dbReference type="PROSITE" id="PS50011"/>
    </source>
</evidence>
<feature type="compositionally biased region" description="Polar residues" evidence="1">
    <location>
        <begin position="838"/>
        <end position="847"/>
    </location>
</feature>
<proteinExistence type="predicted"/>
<reference evidence="3" key="1">
    <citation type="journal article" date="2023" name="Mol. Phylogenet. Evol.">
        <title>Genome-scale phylogeny and comparative genomics of the fungal order Sordariales.</title>
        <authorList>
            <person name="Hensen N."/>
            <person name="Bonometti L."/>
            <person name="Westerberg I."/>
            <person name="Brannstrom I.O."/>
            <person name="Guillou S."/>
            <person name="Cros-Aarteil S."/>
            <person name="Calhoun S."/>
            <person name="Haridas S."/>
            <person name="Kuo A."/>
            <person name="Mondo S."/>
            <person name="Pangilinan J."/>
            <person name="Riley R."/>
            <person name="LaButti K."/>
            <person name="Andreopoulos B."/>
            <person name="Lipzen A."/>
            <person name="Chen C."/>
            <person name="Yan M."/>
            <person name="Daum C."/>
            <person name="Ng V."/>
            <person name="Clum A."/>
            <person name="Steindorff A."/>
            <person name="Ohm R.A."/>
            <person name="Martin F."/>
            <person name="Silar P."/>
            <person name="Natvig D.O."/>
            <person name="Lalanne C."/>
            <person name="Gautier V."/>
            <person name="Ament-Velasquez S.L."/>
            <person name="Kruys A."/>
            <person name="Hutchinson M.I."/>
            <person name="Powell A.J."/>
            <person name="Barry K."/>
            <person name="Miller A.N."/>
            <person name="Grigoriev I.V."/>
            <person name="Debuchy R."/>
            <person name="Gladieux P."/>
            <person name="Hiltunen Thoren M."/>
            <person name="Johannesson H."/>
        </authorList>
    </citation>
    <scope>NUCLEOTIDE SEQUENCE</scope>
    <source>
        <strain evidence="3">PSN243</strain>
    </source>
</reference>
<dbReference type="AlphaFoldDB" id="A0AAV9H193"/>
<feature type="region of interest" description="Disordered" evidence="1">
    <location>
        <begin position="974"/>
        <end position="1005"/>
    </location>
</feature>
<gene>
    <name evidence="3" type="ORF">QBC34DRAFT_375889</name>
</gene>
<protein>
    <submittedName>
        <fullName evidence="3">Kinase-like domain-containing protein</fullName>
    </submittedName>
</protein>
<reference evidence="3" key="2">
    <citation type="submission" date="2023-05" db="EMBL/GenBank/DDBJ databases">
        <authorList>
            <consortium name="Lawrence Berkeley National Laboratory"/>
            <person name="Steindorff A."/>
            <person name="Hensen N."/>
            <person name="Bonometti L."/>
            <person name="Westerberg I."/>
            <person name="Brannstrom I.O."/>
            <person name="Guillou S."/>
            <person name="Cros-Aarteil S."/>
            <person name="Calhoun S."/>
            <person name="Haridas S."/>
            <person name="Kuo A."/>
            <person name="Mondo S."/>
            <person name="Pangilinan J."/>
            <person name="Riley R."/>
            <person name="Labutti K."/>
            <person name="Andreopoulos B."/>
            <person name="Lipzen A."/>
            <person name="Chen C."/>
            <person name="Yanf M."/>
            <person name="Daum C."/>
            <person name="Ng V."/>
            <person name="Clum A."/>
            <person name="Ohm R."/>
            <person name="Martin F."/>
            <person name="Silar P."/>
            <person name="Natvig D."/>
            <person name="Lalanne C."/>
            <person name="Gautier V."/>
            <person name="Ament-Velasquez S.L."/>
            <person name="Kruys A."/>
            <person name="Hutchinson M.I."/>
            <person name="Powell A.J."/>
            <person name="Barry K."/>
            <person name="Miller A.N."/>
            <person name="Grigoriev I.V."/>
            <person name="Debuchy R."/>
            <person name="Gladieux P."/>
            <person name="Thoren M.H."/>
            <person name="Johannesson H."/>
        </authorList>
    </citation>
    <scope>NUCLEOTIDE SEQUENCE</scope>
    <source>
        <strain evidence="3">PSN243</strain>
    </source>
</reference>
<feature type="compositionally biased region" description="Low complexity" evidence="1">
    <location>
        <begin position="904"/>
        <end position="938"/>
    </location>
</feature>
<evidence type="ECO:0000256" key="1">
    <source>
        <dbReference type="SAM" id="MobiDB-lite"/>
    </source>
</evidence>
<accession>A0AAV9H193</accession>
<dbReference type="InterPro" id="IPR011989">
    <property type="entry name" value="ARM-like"/>
</dbReference>
<feature type="compositionally biased region" description="Polar residues" evidence="1">
    <location>
        <begin position="737"/>
        <end position="770"/>
    </location>
</feature>
<dbReference type="InterPro" id="IPR000719">
    <property type="entry name" value="Prot_kinase_dom"/>
</dbReference>
<feature type="compositionally biased region" description="Polar residues" evidence="1">
    <location>
        <begin position="791"/>
        <end position="820"/>
    </location>
</feature>
<dbReference type="SUPFAM" id="SSF48371">
    <property type="entry name" value="ARM repeat"/>
    <property type="match status" value="1"/>
</dbReference>
<keyword evidence="3" id="KW-0808">Transferase</keyword>
<dbReference type="PROSITE" id="PS50011">
    <property type="entry name" value="PROTEIN_KINASE_DOM"/>
    <property type="match status" value="1"/>
</dbReference>
<dbReference type="GO" id="GO:0005524">
    <property type="term" value="F:ATP binding"/>
    <property type="evidence" value="ECO:0007669"/>
    <property type="project" value="InterPro"/>
</dbReference>
<dbReference type="InterPro" id="IPR016024">
    <property type="entry name" value="ARM-type_fold"/>
</dbReference>
<name>A0AAV9H193_9PEZI</name>
<dbReference type="Gene3D" id="1.25.10.10">
    <property type="entry name" value="Leucine-rich Repeat Variant"/>
    <property type="match status" value="1"/>
</dbReference>
<dbReference type="InterPro" id="IPR011009">
    <property type="entry name" value="Kinase-like_dom_sf"/>
</dbReference>
<dbReference type="Proteomes" id="UP001321760">
    <property type="component" value="Unassembled WGS sequence"/>
</dbReference>
<feature type="compositionally biased region" description="Low complexity" evidence="1">
    <location>
        <begin position="821"/>
        <end position="837"/>
    </location>
</feature>
<dbReference type="PANTHER" id="PTHR12984:SF6">
    <property type="entry name" value="SCY1-LIKE PROTEIN 2"/>
    <property type="match status" value="1"/>
</dbReference>
<dbReference type="Gene3D" id="3.30.200.20">
    <property type="entry name" value="Phosphorylase Kinase, domain 1"/>
    <property type="match status" value="1"/>
</dbReference>
<dbReference type="SMART" id="SM00220">
    <property type="entry name" value="S_TKc"/>
    <property type="match status" value="1"/>
</dbReference>
<evidence type="ECO:0000313" key="4">
    <source>
        <dbReference type="Proteomes" id="UP001321760"/>
    </source>
</evidence>
<feature type="domain" description="Protein kinase" evidence="2">
    <location>
        <begin position="1"/>
        <end position="344"/>
    </location>
</feature>
<dbReference type="SUPFAM" id="SSF56112">
    <property type="entry name" value="Protein kinase-like (PK-like)"/>
    <property type="match status" value="1"/>
</dbReference>
<dbReference type="PANTHER" id="PTHR12984">
    <property type="entry name" value="SCY1-RELATED S/T PROTEIN KINASE-LIKE"/>
    <property type="match status" value="1"/>
</dbReference>
<feature type="compositionally biased region" description="Low complexity" evidence="1">
    <location>
        <begin position="975"/>
        <end position="995"/>
    </location>
</feature>
<keyword evidence="4" id="KW-1185">Reference proteome</keyword>
<evidence type="ECO:0000313" key="3">
    <source>
        <dbReference type="EMBL" id="KAK4454092.1"/>
    </source>
</evidence>
<dbReference type="GO" id="GO:0004672">
    <property type="term" value="F:protein kinase activity"/>
    <property type="evidence" value="ECO:0007669"/>
    <property type="project" value="InterPro"/>
</dbReference>
<dbReference type="EMBL" id="MU865918">
    <property type="protein sequence ID" value="KAK4454092.1"/>
    <property type="molecule type" value="Genomic_DNA"/>
</dbReference>